<accession>A0AAV9IQA1</accession>
<evidence type="ECO:0000313" key="11">
    <source>
        <dbReference type="EMBL" id="KAK4534256.1"/>
    </source>
</evidence>
<dbReference type="EMBL" id="JANCYW010000001">
    <property type="protein sequence ID" value="KAK4534256.1"/>
    <property type="molecule type" value="Genomic_DNA"/>
</dbReference>
<feature type="region of interest" description="Disordered" evidence="9">
    <location>
        <begin position="25"/>
        <end position="47"/>
    </location>
</feature>
<keyword evidence="7" id="KW-0411">Iron-sulfur</keyword>
<evidence type="ECO:0000256" key="5">
    <source>
        <dbReference type="ARBA" id="ARBA00022982"/>
    </source>
</evidence>
<dbReference type="GO" id="GO:0046872">
    <property type="term" value="F:metal ion binding"/>
    <property type="evidence" value="ECO:0007669"/>
    <property type="project" value="UniProtKB-KW"/>
</dbReference>
<dbReference type="GO" id="GO:0051537">
    <property type="term" value="F:2 iron, 2 sulfur cluster binding"/>
    <property type="evidence" value="ECO:0007669"/>
    <property type="project" value="UniProtKB-KW"/>
</dbReference>
<name>A0AAV9IQA1_CYACA</name>
<dbReference type="InterPro" id="IPR012675">
    <property type="entry name" value="Beta-grasp_dom_sf"/>
</dbReference>
<evidence type="ECO:0000256" key="7">
    <source>
        <dbReference type="ARBA" id="ARBA00023014"/>
    </source>
</evidence>
<dbReference type="InterPro" id="IPR001041">
    <property type="entry name" value="2Fe-2S_ferredoxin-type"/>
</dbReference>
<evidence type="ECO:0000259" key="10">
    <source>
        <dbReference type="PROSITE" id="PS51085"/>
    </source>
</evidence>
<dbReference type="AlphaFoldDB" id="A0AAV9IQA1"/>
<dbReference type="CDD" id="cd00207">
    <property type="entry name" value="fer2"/>
    <property type="match status" value="1"/>
</dbReference>
<comment type="caution">
    <text evidence="11">The sequence shown here is derived from an EMBL/GenBank/DDBJ whole genome shotgun (WGS) entry which is preliminary data.</text>
</comment>
<keyword evidence="12" id="KW-1185">Reference proteome</keyword>
<evidence type="ECO:0000256" key="9">
    <source>
        <dbReference type="SAM" id="MobiDB-lite"/>
    </source>
</evidence>
<keyword evidence="6" id="KW-0408">Iron</keyword>
<evidence type="ECO:0000256" key="4">
    <source>
        <dbReference type="ARBA" id="ARBA00022723"/>
    </source>
</evidence>
<comment type="cofactor">
    <cofactor evidence="8">
        <name>[2Fe-2S] cluster</name>
        <dbReference type="ChEBI" id="CHEBI:190135"/>
    </cofactor>
</comment>
<dbReference type="Gene3D" id="3.10.20.30">
    <property type="match status" value="1"/>
</dbReference>
<proteinExistence type="inferred from homology"/>
<evidence type="ECO:0000313" key="12">
    <source>
        <dbReference type="Proteomes" id="UP001301350"/>
    </source>
</evidence>
<protein>
    <recommendedName>
        <fullName evidence="10">2Fe-2S ferredoxin-type domain-containing protein</fullName>
    </recommendedName>
</protein>
<feature type="domain" description="2Fe-2S ferredoxin-type" evidence="10">
    <location>
        <begin position="65"/>
        <end position="157"/>
    </location>
</feature>
<gene>
    <name evidence="11" type="ORF">CDCA_CDCA01G0281</name>
</gene>
<dbReference type="PROSITE" id="PS51085">
    <property type="entry name" value="2FE2S_FER_2"/>
    <property type="match status" value="1"/>
</dbReference>
<comment type="similarity">
    <text evidence="1">Belongs to the 2Fe2S plant-type ferredoxin family.</text>
</comment>
<keyword evidence="3" id="KW-0001">2Fe-2S</keyword>
<keyword evidence="5" id="KW-0249">Electron transport</keyword>
<evidence type="ECO:0000256" key="1">
    <source>
        <dbReference type="ARBA" id="ARBA00007874"/>
    </source>
</evidence>
<reference evidence="11 12" key="1">
    <citation type="submission" date="2022-07" db="EMBL/GenBank/DDBJ databases">
        <title>Genome-wide signatures of adaptation to extreme environments.</title>
        <authorList>
            <person name="Cho C.H."/>
            <person name="Yoon H.S."/>
        </authorList>
    </citation>
    <scope>NUCLEOTIDE SEQUENCE [LARGE SCALE GENOMIC DNA]</scope>
    <source>
        <strain evidence="11 12">DBV 063 E5</strain>
    </source>
</reference>
<organism evidence="11 12">
    <name type="scientific">Cyanidium caldarium</name>
    <name type="common">Red alga</name>
    <dbReference type="NCBI Taxonomy" id="2771"/>
    <lineage>
        <taxon>Eukaryota</taxon>
        <taxon>Rhodophyta</taxon>
        <taxon>Bangiophyceae</taxon>
        <taxon>Cyanidiales</taxon>
        <taxon>Cyanidiaceae</taxon>
        <taxon>Cyanidium</taxon>
    </lineage>
</organism>
<keyword evidence="2" id="KW-0813">Transport</keyword>
<evidence type="ECO:0000256" key="6">
    <source>
        <dbReference type="ARBA" id="ARBA00023004"/>
    </source>
</evidence>
<dbReference type="PANTHER" id="PTHR43112">
    <property type="entry name" value="FERREDOXIN"/>
    <property type="match status" value="1"/>
</dbReference>
<dbReference type="Pfam" id="PF00111">
    <property type="entry name" value="Fer2"/>
    <property type="match status" value="1"/>
</dbReference>
<sequence length="183" mass="20511">MAFVVQPCTHHTLQSGHRHVLTWRRRPGSRPATATASARRARPRPRRPLLACGGALPGDPHARTYPVTVHNYRGDQKLSVEVPEDRFIWWYLEEQGHVLPHLCISGCCTTCAAKVISGQLEQPDALGLTNDLQRQGYCLLCVSYPRSELHLQLQDEDEVYLKQWGSSFEGGGVEWGGVMPEDD</sequence>
<feature type="compositionally biased region" description="Low complexity" evidence="9">
    <location>
        <begin position="29"/>
        <end position="38"/>
    </location>
</feature>
<keyword evidence="4" id="KW-0479">Metal-binding</keyword>
<dbReference type="Proteomes" id="UP001301350">
    <property type="component" value="Unassembled WGS sequence"/>
</dbReference>
<dbReference type="InterPro" id="IPR036010">
    <property type="entry name" value="2Fe-2S_ferredoxin-like_sf"/>
</dbReference>
<dbReference type="PANTHER" id="PTHR43112:SF10">
    <property type="entry name" value="FERREDOXIN C 2, CHLOROPLASTIC"/>
    <property type="match status" value="1"/>
</dbReference>
<evidence type="ECO:0000256" key="2">
    <source>
        <dbReference type="ARBA" id="ARBA00022448"/>
    </source>
</evidence>
<evidence type="ECO:0000256" key="8">
    <source>
        <dbReference type="ARBA" id="ARBA00034078"/>
    </source>
</evidence>
<dbReference type="SUPFAM" id="SSF54292">
    <property type="entry name" value="2Fe-2S ferredoxin-like"/>
    <property type="match status" value="1"/>
</dbReference>
<evidence type="ECO:0000256" key="3">
    <source>
        <dbReference type="ARBA" id="ARBA00022714"/>
    </source>
</evidence>